<dbReference type="EMBL" id="CP068053">
    <property type="protein sequence ID" value="QQT02001.1"/>
    <property type="molecule type" value="Genomic_DNA"/>
</dbReference>
<dbReference type="KEGG" id="ppsr:I6J18_09270"/>
<dbReference type="Gene3D" id="3.30.420.40">
    <property type="match status" value="2"/>
</dbReference>
<dbReference type="PANTHER" id="PTHR18964:SF165">
    <property type="entry name" value="BETA-GLUCOSIDE KINASE"/>
    <property type="match status" value="1"/>
</dbReference>
<name>A0A974NQ12_PERPY</name>
<keyword evidence="3" id="KW-1185">Reference proteome</keyword>
<dbReference type="RefSeq" id="WP_040375508.1">
    <property type="nucleotide sequence ID" value="NZ_CP068053.1"/>
</dbReference>
<dbReference type="InterPro" id="IPR000600">
    <property type="entry name" value="ROK"/>
</dbReference>
<evidence type="ECO:0000313" key="3">
    <source>
        <dbReference type="Proteomes" id="UP000595254"/>
    </source>
</evidence>
<dbReference type="InterPro" id="IPR043129">
    <property type="entry name" value="ATPase_NBD"/>
</dbReference>
<dbReference type="AlphaFoldDB" id="A0A974NQ12"/>
<dbReference type="PANTHER" id="PTHR18964">
    <property type="entry name" value="ROK (REPRESSOR, ORF, KINASE) FAMILY"/>
    <property type="match status" value="1"/>
</dbReference>
<evidence type="ECO:0000256" key="1">
    <source>
        <dbReference type="ARBA" id="ARBA00006479"/>
    </source>
</evidence>
<evidence type="ECO:0000313" key="2">
    <source>
        <dbReference type="EMBL" id="QQT02001.1"/>
    </source>
</evidence>
<reference evidence="2 3" key="1">
    <citation type="submission" date="2021-01" db="EMBL/GenBank/DDBJ databases">
        <title>FDA dAtabase for Regulatory Grade micrObial Sequences (FDA-ARGOS): Supporting development and validation of Infectious Disease Dx tests.</title>
        <authorList>
            <person name="Nelson B."/>
            <person name="Plummer A."/>
            <person name="Tallon L."/>
            <person name="Sadzewicz L."/>
            <person name="Zhao X."/>
            <person name="Boylan J."/>
            <person name="Ott S."/>
            <person name="Bowen H."/>
            <person name="Vavikolanu K."/>
            <person name="Mehta A."/>
            <person name="Aluvathingal J."/>
            <person name="Nadendla S."/>
            <person name="Myers T."/>
            <person name="Yan Y."/>
            <person name="Sichtig H."/>
        </authorList>
    </citation>
    <scope>NUCLEOTIDE SEQUENCE [LARGE SCALE GENOMIC DNA]</scope>
    <source>
        <strain evidence="2 3">FDAARGOS_1161</strain>
    </source>
</reference>
<accession>A0A974NQ12</accession>
<dbReference type="SUPFAM" id="SSF53067">
    <property type="entry name" value="Actin-like ATPase domain"/>
    <property type="match status" value="1"/>
</dbReference>
<dbReference type="Proteomes" id="UP000595254">
    <property type="component" value="Chromosome"/>
</dbReference>
<comment type="similarity">
    <text evidence="1">Belongs to the ROK (NagC/XylR) family.</text>
</comment>
<proteinExistence type="inferred from homology"/>
<gene>
    <name evidence="2" type="ORF">I6J18_09270</name>
</gene>
<protein>
    <submittedName>
        <fullName evidence="2">ROK family protein</fullName>
    </submittedName>
</protein>
<organism evidence="2 3">
    <name type="scientific">Peribacillus psychrosaccharolyticus</name>
    <name type="common">Bacillus psychrosaccharolyticus</name>
    <dbReference type="NCBI Taxonomy" id="1407"/>
    <lineage>
        <taxon>Bacteria</taxon>
        <taxon>Bacillati</taxon>
        <taxon>Bacillota</taxon>
        <taxon>Bacilli</taxon>
        <taxon>Bacillales</taxon>
        <taxon>Bacillaceae</taxon>
        <taxon>Peribacillus</taxon>
    </lineage>
</organism>
<dbReference type="Pfam" id="PF00480">
    <property type="entry name" value="ROK"/>
    <property type="match status" value="1"/>
</dbReference>
<dbReference type="CDD" id="cd24068">
    <property type="entry name" value="ASKHA_NBD_ROK_FnNanK-like"/>
    <property type="match status" value="1"/>
</dbReference>
<sequence>MKIAAVDIGGTSIKFCVTDENGSISVFREYDTESKRGGPYIVETLIETIAMYPNIDAIAISTAGQVDRQTGSIIYANENIPNYTGTQLKTILEGVFNVPVEVENDVNAAAIGEKQFGAGKDYTDFLCLTYGTGIGGAIMMNSQIYKGYNGIAAEFGHIISHPGGNRCKCGGKGCYETYASTTALVKKAQLIDKKFHNGREIFIGLEQGNVTLEKVLKEWIDELALGLVSLIHIFNPPAIIIGGGIMEQDSLVTMISNKVQESVMESFSDVKIVKASLGNKAGLLGAAALHINARR</sequence>